<organism evidence="1 2">
    <name type="scientific">Clonorchis sinensis</name>
    <name type="common">Chinese liver fluke</name>
    <dbReference type="NCBI Taxonomy" id="79923"/>
    <lineage>
        <taxon>Eukaryota</taxon>
        <taxon>Metazoa</taxon>
        <taxon>Spiralia</taxon>
        <taxon>Lophotrochozoa</taxon>
        <taxon>Platyhelminthes</taxon>
        <taxon>Trematoda</taxon>
        <taxon>Digenea</taxon>
        <taxon>Opisthorchiida</taxon>
        <taxon>Opisthorchiata</taxon>
        <taxon>Opisthorchiidae</taxon>
        <taxon>Clonorchis</taxon>
    </lineage>
</organism>
<evidence type="ECO:0000313" key="1">
    <source>
        <dbReference type="EMBL" id="GAA51836.1"/>
    </source>
</evidence>
<dbReference type="EMBL" id="DF143206">
    <property type="protein sequence ID" value="GAA51836.1"/>
    <property type="molecule type" value="Genomic_DNA"/>
</dbReference>
<reference evidence="1" key="1">
    <citation type="journal article" date="2011" name="Genome Biol.">
        <title>The draft genome of the carcinogenic human liver fluke Clonorchis sinensis.</title>
        <authorList>
            <person name="Wang X."/>
            <person name="Chen W."/>
            <person name="Huang Y."/>
            <person name="Sun J."/>
            <person name="Men J."/>
            <person name="Liu H."/>
            <person name="Luo F."/>
            <person name="Guo L."/>
            <person name="Lv X."/>
            <person name="Deng C."/>
            <person name="Zhou C."/>
            <person name="Fan Y."/>
            <person name="Li X."/>
            <person name="Huang L."/>
            <person name="Hu Y."/>
            <person name="Liang C."/>
            <person name="Hu X."/>
            <person name="Xu J."/>
            <person name="Yu X."/>
        </authorList>
    </citation>
    <scope>NUCLEOTIDE SEQUENCE [LARGE SCALE GENOMIC DNA]</scope>
    <source>
        <strain evidence="1">Henan</strain>
    </source>
</reference>
<reference key="2">
    <citation type="submission" date="2011-10" db="EMBL/GenBank/DDBJ databases">
        <title>The genome and transcriptome sequence of Clonorchis sinensis provide insights into the carcinogenic liver fluke.</title>
        <authorList>
            <person name="Wang X."/>
            <person name="Huang Y."/>
            <person name="Chen W."/>
            <person name="Liu H."/>
            <person name="Guo L."/>
            <person name="Chen Y."/>
            <person name="Luo F."/>
            <person name="Zhou W."/>
            <person name="Sun J."/>
            <person name="Mao Q."/>
            <person name="Liang P."/>
            <person name="Zhou C."/>
            <person name="Tian Y."/>
            <person name="Men J."/>
            <person name="Lv X."/>
            <person name="Huang L."/>
            <person name="Zhou J."/>
            <person name="Hu Y."/>
            <person name="Li R."/>
            <person name="Zhang F."/>
            <person name="Lei H."/>
            <person name="Li X."/>
            <person name="Hu X."/>
            <person name="Liang C."/>
            <person name="Xu J."/>
            <person name="Wu Z."/>
            <person name="Yu X."/>
        </authorList>
    </citation>
    <scope>NUCLEOTIDE SEQUENCE</scope>
    <source>
        <strain>Henan</strain>
    </source>
</reference>
<gene>
    <name evidence="1" type="ORF">CLF_106872</name>
</gene>
<dbReference type="AlphaFoldDB" id="G7YFV3"/>
<protein>
    <submittedName>
        <fullName evidence="1">Uncharacterized protein</fullName>
    </submittedName>
</protein>
<accession>G7YFV3</accession>
<proteinExistence type="predicted"/>
<name>G7YFV3_CLOSI</name>
<dbReference type="Proteomes" id="UP000008909">
    <property type="component" value="Unassembled WGS sequence"/>
</dbReference>
<keyword evidence="2" id="KW-1185">Reference proteome</keyword>
<evidence type="ECO:0000313" key="2">
    <source>
        <dbReference type="Proteomes" id="UP000008909"/>
    </source>
</evidence>
<sequence>MLATNTLTSGRPETITAFAWWTSTKCLDEDKLNVRVSQINENMVFFQSELSEILGHARKVATIGKDFGVALDRLLRATLELFVVDPANLDMKSQLSFISLRTKGGKHFATKPFIGKHRSSSYKLLDRKVNV</sequence>